<dbReference type="RefSeq" id="WP_206570104.1">
    <property type="nucleotide sequence ID" value="NZ_JAFKCW010000003.1"/>
</dbReference>
<proteinExistence type="predicted"/>
<dbReference type="SUPFAM" id="SSF69318">
    <property type="entry name" value="Integrin alpha N-terminal domain"/>
    <property type="match status" value="3"/>
</dbReference>
<dbReference type="Proteomes" id="UP000664698">
    <property type="component" value="Unassembled WGS sequence"/>
</dbReference>
<evidence type="ECO:0000313" key="4">
    <source>
        <dbReference type="EMBL" id="MBN7802104.1"/>
    </source>
</evidence>
<sequence>MKLFRLPISLLGLSWLFFSCDKTAEQTSTSSAPASDPIFQLVPPDSSGVYFSNPIEENLNLNVLMYEYLYNGGGVAVGDLNQDGLDDIYFSANVGQNQLYLNEGDLKFKDITQSSGASGRPGPWKTGVVLVDINGDGKLDIYLCHSGALMPEKRKNELFVNQGNNADGVPQFREMAEEFGVASQSTTTSAAFFDFDLDGDLDLFLLNHNTKSIQNHDPAVTRALMKDKHEAGSQLFENQNGKFVEVTEKAGISSSSLSYGLGVSVADINSDGWPDIYIGNDYSMPDYLYINQKNGKFKDEIQSMLDHVSHFSMGNDIADINNDGFLDILTLDMLPEDNQRQKLLLSPDNFELFQLNLDRGFYYQYMRNMLHLNTGDGRFQEVGQISGISNTDWSWAALFSDFDLDGWKDLFVTNGYLRDYNNQDFLKYMDNYVRTAGGQLKREDLLNLVKSMSSSNLRNYTYRNRGDLTFESIGTSWGISENGNSNGAAYSDLDNDGDLDLVINNINAPAFIYENLAVQKAKGNFLKVELKGEGQNTLGQGALVKVYSGGKMQMQEQNLYRGFQSSVSPLLVFGLGSSTIADSVLVNWPGGKKSRLADLQANQSYRIDQTEASQARITPSSKVSVLLTKAGILTLPKGQEVNDFKRQPLLNFEISGNGKAMVVEDFNGDGKADLFVGGSTGVSGRIYFAQTNGQFGKADSTAFALAASSADTDALSLDANGDGFIDMLVASGGMYEYQIGDPALLPRLYLNDGNGKFSLSPDALPKEAFPIGSLLALDFNGDGHDDIFVGGRIVPGQYPTSPGSRVWIGDGKGNFTDQTDALAPAFKSLGMVTDSGLADLNGDGQSELIVVGDAMPITVFGKSGNTWQEVTSTYFDKAQVGFWSDLLIGDWDGDGKPELFVGNHGRNSQLFASEGQPLELLYKDFDSNGSTDAILSYYIQGEKYPSSSRDEILGQVLFLKKRYLDFKSFSEVKMDELFTEEERKDAKTISVNNLETSYFALGQDGKFQKRKLPLQAQFSPVFASTSVDLNGDGNLDLVFGGNLFDTKLKFGRYDADHGSVFLGDGKGGFEALVPSASGLSLRGEVRRVEVLENSLIFYTKEDGIQLYTYHLSKDQSQ</sequence>
<evidence type="ECO:0000259" key="3">
    <source>
        <dbReference type="Pfam" id="PF07593"/>
    </source>
</evidence>
<dbReference type="EMBL" id="JAFKCW010000003">
    <property type="protein sequence ID" value="MBN7802104.1"/>
    <property type="molecule type" value="Genomic_DNA"/>
</dbReference>
<dbReference type="InterPro" id="IPR011519">
    <property type="entry name" value="UnbV_ASPIC"/>
</dbReference>
<dbReference type="PROSITE" id="PS51257">
    <property type="entry name" value="PROKAR_LIPOPROTEIN"/>
    <property type="match status" value="1"/>
</dbReference>
<dbReference type="PANTHER" id="PTHR16026:SF0">
    <property type="entry name" value="CARTILAGE ACIDIC PROTEIN 1"/>
    <property type="match status" value="1"/>
</dbReference>
<dbReference type="Pfam" id="PF13517">
    <property type="entry name" value="FG-GAP_3"/>
    <property type="match status" value="6"/>
</dbReference>
<dbReference type="InterPro" id="IPR013517">
    <property type="entry name" value="FG-GAP"/>
</dbReference>
<keyword evidence="1 2" id="KW-0732">Signal</keyword>
<evidence type="ECO:0000256" key="2">
    <source>
        <dbReference type="SAM" id="SignalP"/>
    </source>
</evidence>
<evidence type="ECO:0000313" key="5">
    <source>
        <dbReference type="Proteomes" id="UP000664698"/>
    </source>
</evidence>
<gene>
    <name evidence="4" type="ORF">J0A67_14615</name>
</gene>
<feature type="domain" description="ASPIC/UnbV" evidence="3">
    <location>
        <begin position="541"/>
        <end position="605"/>
    </location>
</feature>
<dbReference type="Gene3D" id="2.130.10.130">
    <property type="entry name" value="Integrin alpha, N-terminal"/>
    <property type="match status" value="4"/>
</dbReference>
<dbReference type="InterPro" id="IPR028994">
    <property type="entry name" value="Integrin_alpha_N"/>
</dbReference>
<accession>A0ABS3BS40</accession>
<dbReference type="PANTHER" id="PTHR16026">
    <property type="entry name" value="CARTILAGE ACIDIC PROTEIN 1"/>
    <property type="match status" value="1"/>
</dbReference>
<name>A0ABS3BS40_9BACT</name>
<feature type="chain" id="PRO_5046543253" evidence="2">
    <location>
        <begin position="25"/>
        <end position="1117"/>
    </location>
</feature>
<evidence type="ECO:0000256" key="1">
    <source>
        <dbReference type="ARBA" id="ARBA00022729"/>
    </source>
</evidence>
<feature type="signal peptide" evidence="2">
    <location>
        <begin position="1"/>
        <end position="24"/>
    </location>
</feature>
<keyword evidence="5" id="KW-1185">Reference proteome</keyword>
<dbReference type="InterPro" id="IPR027039">
    <property type="entry name" value="Crtac1"/>
</dbReference>
<protein>
    <submittedName>
        <fullName evidence="4">VCBS repeat-containing protein</fullName>
    </submittedName>
</protein>
<reference evidence="4 5" key="1">
    <citation type="submission" date="2021-03" db="EMBL/GenBank/DDBJ databases">
        <title>novel species isolated from a fishpond in China.</title>
        <authorList>
            <person name="Lu H."/>
            <person name="Cai Z."/>
        </authorList>
    </citation>
    <scope>NUCLEOTIDE SEQUENCE [LARGE SCALE GENOMIC DNA]</scope>
    <source>
        <strain evidence="4 5">JCM 31546</strain>
    </source>
</reference>
<comment type="caution">
    <text evidence="4">The sequence shown here is derived from an EMBL/GenBank/DDBJ whole genome shotgun (WGS) entry which is preliminary data.</text>
</comment>
<dbReference type="Pfam" id="PF07593">
    <property type="entry name" value="UnbV_ASPIC"/>
    <property type="match status" value="1"/>
</dbReference>
<organism evidence="4 5">
    <name type="scientific">Algoriphagus aestuariicola</name>
    <dbReference type="NCBI Taxonomy" id="1852016"/>
    <lineage>
        <taxon>Bacteria</taxon>
        <taxon>Pseudomonadati</taxon>
        <taxon>Bacteroidota</taxon>
        <taxon>Cytophagia</taxon>
        <taxon>Cytophagales</taxon>
        <taxon>Cyclobacteriaceae</taxon>
        <taxon>Algoriphagus</taxon>
    </lineage>
</organism>